<organism evidence="1 2">
    <name type="scientific">Racocetra persica</name>
    <dbReference type="NCBI Taxonomy" id="160502"/>
    <lineage>
        <taxon>Eukaryota</taxon>
        <taxon>Fungi</taxon>
        <taxon>Fungi incertae sedis</taxon>
        <taxon>Mucoromycota</taxon>
        <taxon>Glomeromycotina</taxon>
        <taxon>Glomeromycetes</taxon>
        <taxon>Diversisporales</taxon>
        <taxon>Gigasporaceae</taxon>
        <taxon>Racocetra</taxon>
    </lineage>
</organism>
<protein>
    <submittedName>
        <fullName evidence="1">24009_t:CDS:1</fullName>
    </submittedName>
</protein>
<proteinExistence type="predicted"/>
<evidence type="ECO:0000313" key="1">
    <source>
        <dbReference type="EMBL" id="CAG8760728.1"/>
    </source>
</evidence>
<evidence type="ECO:0000313" key="2">
    <source>
        <dbReference type="Proteomes" id="UP000789920"/>
    </source>
</evidence>
<gene>
    <name evidence="1" type="ORF">RPERSI_LOCUS15205</name>
</gene>
<dbReference type="EMBL" id="CAJVQC010036160">
    <property type="protein sequence ID" value="CAG8760728.1"/>
    <property type="molecule type" value="Genomic_DNA"/>
</dbReference>
<name>A0ACA9QQH5_9GLOM</name>
<reference evidence="1" key="1">
    <citation type="submission" date="2021-06" db="EMBL/GenBank/DDBJ databases">
        <authorList>
            <person name="Kallberg Y."/>
            <person name="Tangrot J."/>
            <person name="Rosling A."/>
        </authorList>
    </citation>
    <scope>NUCLEOTIDE SEQUENCE</scope>
    <source>
        <strain evidence="1">MA461A</strain>
    </source>
</reference>
<sequence>MNSSNNQDIELEILNNQNLKPKALDNQNIESEVLDNQNLESEILDNQDIELEVLAVYNNINNLFDIDNFDDIKEFFVDKAFKS</sequence>
<dbReference type="Proteomes" id="UP000789920">
    <property type="component" value="Unassembled WGS sequence"/>
</dbReference>
<keyword evidence="2" id="KW-1185">Reference proteome</keyword>
<accession>A0ACA9QQH5</accession>
<comment type="caution">
    <text evidence="1">The sequence shown here is derived from an EMBL/GenBank/DDBJ whole genome shotgun (WGS) entry which is preliminary data.</text>
</comment>